<keyword evidence="2" id="KW-1185">Reference proteome</keyword>
<dbReference type="EMBL" id="CAJVQA010016651">
    <property type="protein sequence ID" value="CAG8744326.1"/>
    <property type="molecule type" value="Genomic_DNA"/>
</dbReference>
<organism evidence="1 2">
    <name type="scientific">Cetraspora pellucida</name>
    <dbReference type="NCBI Taxonomy" id="1433469"/>
    <lineage>
        <taxon>Eukaryota</taxon>
        <taxon>Fungi</taxon>
        <taxon>Fungi incertae sedis</taxon>
        <taxon>Mucoromycota</taxon>
        <taxon>Glomeromycotina</taxon>
        <taxon>Glomeromycetes</taxon>
        <taxon>Diversisporales</taxon>
        <taxon>Gigasporaceae</taxon>
        <taxon>Cetraspora</taxon>
    </lineage>
</organism>
<proteinExistence type="predicted"/>
<accession>A0A9N9IQH6</accession>
<gene>
    <name evidence="1" type="ORF">CPELLU_LOCUS14277</name>
</gene>
<protein>
    <submittedName>
        <fullName evidence="1">2080_t:CDS:1</fullName>
    </submittedName>
</protein>
<dbReference type="AlphaFoldDB" id="A0A9N9IQH6"/>
<comment type="caution">
    <text evidence="1">The sequence shown here is derived from an EMBL/GenBank/DDBJ whole genome shotgun (WGS) entry which is preliminary data.</text>
</comment>
<dbReference type="Proteomes" id="UP000789759">
    <property type="component" value="Unassembled WGS sequence"/>
</dbReference>
<reference evidence="1" key="1">
    <citation type="submission" date="2021-06" db="EMBL/GenBank/DDBJ databases">
        <authorList>
            <person name="Kallberg Y."/>
            <person name="Tangrot J."/>
            <person name="Rosling A."/>
        </authorList>
    </citation>
    <scope>NUCLEOTIDE SEQUENCE</scope>
    <source>
        <strain evidence="1">FL966</strain>
    </source>
</reference>
<evidence type="ECO:0000313" key="2">
    <source>
        <dbReference type="Proteomes" id="UP000789759"/>
    </source>
</evidence>
<evidence type="ECO:0000313" key="1">
    <source>
        <dbReference type="EMBL" id="CAG8744326.1"/>
    </source>
</evidence>
<sequence>MWAHCHTDKNINYGIQTTQYSEASNAHLKHLLGYTVPLPKLINILEKLLCQQIQHSQYQQYHLCGTTWQQCPILLKKQISNACETSINQQILTKSTLDLLKDVEAICNRVGHIEIKSDLVLFINQLNDKYPLLQANIEDPNTIKTKGRPNNTKCKRT</sequence>
<name>A0A9N9IQH6_9GLOM</name>
<feature type="non-terminal residue" evidence="1">
    <location>
        <position position="157"/>
    </location>
</feature>